<organism evidence="1 2">
    <name type="scientific">Aurantiacibacter luteus</name>
    <dbReference type="NCBI Taxonomy" id="1581420"/>
    <lineage>
        <taxon>Bacteria</taxon>
        <taxon>Pseudomonadati</taxon>
        <taxon>Pseudomonadota</taxon>
        <taxon>Alphaproteobacteria</taxon>
        <taxon>Sphingomonadales</taxon>
        <taxon>Erythrobacteraceae</taxon>
        <taxon>Aurantiacibacter</taxon>
    </lineage>
</organism>
<evidence type="ECO:0000313" key="2">
    <source>
        <dbReference type="Proteomes" id="UP000053464"/>
    </source>
</evidence>
<evidence type="ECO:0000313" key="1">
    <source>
        <dbReference type="EMBL" id="KLE34996.1"/>
    </source>
</evidence>
<proteinExistence type="predicted"/>
<reference evidence="1 2" key="1">
    <citation type="submission" date="2015-04" db="EMBL/GenBank/DDBJ databases">
        <title>The draft genome sequence of Erythrobacter luteus KA37.</title>
        <authorList>
            <person name="Zhuang L."/>
            <person name="Liu Y."/>
            <person name="Shao Z."/>
        </authorList>
    </citation>
    <scope>NUCLEOTIDE SEQUENCE [LARGE SCALE GENOMIC DNA]</scope>
    <source>
        <strain evidence="1 2">KA37</strain>
    </source>
</reference>
<name>A0A0G9MW92_9SPHN</name>
<comment type="caution">
    <text evidence="1">The sequence shown here is derived from an EMBL/GenBank/DDBJ whole genome shotgun (WGS) entry which is preliminary data.</text>
</comment>
<evidence type="ECO:0008006" key="3">
    <source>
        <dbReference type="Google" id="ProtNLM"/>
    </source>
</evidence>
<dbReference type="Proteomes" id="UP000053464">
    <property type="component" value="Unassembled WGS sequence"/>
</dbReference>
<dbReference type="STRING" id="1581420.AAW00_00365"/>
<keyword evidence="2" id="KW-1185">Reference proteome</keyword>
<dbReference type="EMBL" id="LBHB01000001">
    <property type="protein sequence ID" value="KLE34996.1"/>
    <property type="molecule type" value="Genomic_DNA"/>
</dbReference>
<sequence>MRPQAGQYRVTTELLEFSMPGAPAGAADMIRQQMAENQGSEYCLTQAEVDEGYEEMARRSQEAGENCSFRRFDANGGNIDAEMVCATPGQGEMTVTMTGRGTPTSSVMETRLTGSLPGMGEMAMRARATHERIGDC</sequence>
<accession>A0A0G9MW92</accession>
<dbReference type="Pfam" id="PF12276">
    <property type="entry name" value="DUF3617"/>
    <property type="match status" value="1"/>
</dbReference>
<gene>
    <name evidence="1" type="ORF">AAW00_00365</name>
</gene>
<dbReference type="AlphaFoldDB" id="A0A0G9MW92"/>
<dbReference type="PATRIC" id="fig|1581420.6.peg.74"/>
<protein>
    <recommendedName>
        <fullName evidence="3">DUF3617 domain-containing protein</fullName>
    </recommendedName>
</protein>
<dbReference type="InterPro" id="IPR022061">
    <property type="entry name" value="DUF3617"/>
</dbReference>